<dbReference type="InterPro" id="IPR001036">
    <property type="entry name" value="Acrflvin-R"/>
</dbReference>
<dbReference type="KEGG" id="cate:C2869_21250"/>
<dbReference type="PRINTS" id="PR00702">
    <property type="entry name" value="ACRIFLAVINRP"/>
</dbReference>
<keyword evidence="5 8" id="KW-0812">Transmembrane</keyword>
<evidence type="ECO:0000313" key="9">
    <source>
        <dbReference type="EMBL" id="AWB68768.1"/>
    </source>
</evidence>
<evidence type="ECO:0000313" key="10">
    <source>
        <dbReference type="Proteomes" id="UP000244441"/>
    </source>
</evidence>
<organism evidence="9 10">
    <name type="scientific">Saccharobesus litoralis</name>
    <dbReference type="NCBI Taxonomy" id="2172099"/>
    <lineage>
        <taxon>Bacteria</taxon>
        <taxon>Pseudomonadati</taxon>
        <taxon>Pseudomonadota</taxon>
        <taxon>Gammaproteobacteria</taxon>
        <taxon>Alteromonadales</taxon>
        <taxon>Alteromonadaceae</taxon>
        <taxon>Saccharobesus</taxon>
    </lineage>
</organism>
<dbReference type="SUPFAM" id="SSF82693">
    <property type="entry name" value="Multidrug efflux transporter AcrB pore domain, PN1, PN2, PC1 and PC2 subdomains"/>
    <property type="match status" value="2"/>
</dbReference>
<evidence type="ECO:0000256" key="3">
    <source>
        <dbReference type="ARBA" id="ARBA00022448"/>
    </source>
</evidence>
<reference evidence="9 10" key="1">
    <citation type="submission" date="2018-01" db="EMBL/GenBank/DDBJ databases">
        <title>Genome sequence of a Cantenovulum-like bacteria.</title>
        <authorList>
            <person name="Tan W.R."/>
            <person name="Lau N.-S."/>
            <person name="Go F."/>
            <person name="Amirul A.-A.A."/>
        </authorList>
    </citation>
    <scope>NUCLEOTIDE SEQUENCE [LARGE SCALE GENOMIC DNA]</scope>
    <source>
        <strain evidence="9 10">CCB-QB4</strain>
    </source>
</reference>
<evidence type="ECO:0000256" key="6">
    <source>
        <dbReference type="ARBA" id="ARBA00022989"/>
    </source>
</evidence>
<feature type="transmembrane region" description="Helical" evidence="8">
    <location>
        <begin position="444"/>
        <end position="464"/>
    </location>
</feature>
<feature type="transmembrane region" description="Helical" evidence="8">
    <location>
        <begin position="894"/>
        <end position="912"/>
    </location>
</feature>
<dbReference type="Gene3D" id="1.20.1640.10">
    <property type="entry name" value="Multidrug efflux transporter AcrB transmembrane domain"/>
    <property type="match status" value="2"/>
</dbReference>
<dbReference type="RefSeq" id="WP_108604820.1">
    <property type="nucleotide sequence ID" value="NZ_CP026604.1"/>
</dbReference>
<proteinExistence type="inferred from homology"/>
<evidence type="ECO:0000256" key="8">
    <source>
        <dbReference type="SAM" id="Phobius"/>
    </source>
</evidence>
<sequence>MLNLIIDGAIKQRQIVLMLSILLTLAGIVAIQNTKIDAIPDLSDTQVIVHAEFAGLPPEQLDEQVTYPLSRELQSVAKAKTVRAYSYFGEAFLYVIFEQGTDIYWARSRVLEQLSQAQARLPNQVKTRIGPDASGVGWVYQYALIDPSQTQDLAELTRLQDWYLKPNLQAVQGVAEVATAGGMQSQVEIVLDPLAMSAYQVSLSQIKSAVTRHNQSTGGGMLELAEQEVMLVSNQTLTSLEQIRRLPIKANLNKAIQLADVADVRWSPAFRRGVTELNGNGEVVSGIIVMRQGENALTTITAVKQKLAQIKQGLPTGVEIVEVYDRSQLIHQAVDNLKHKLLLEMLLVAAVIIVFLCHLGSSLIAIICIPLSVACAFIVMQQFGVSANLMSLGGIAISIGALVDAAIVMIENAHKHLLQFQRQHQRLAQPHEHWQLIGHACREVGPTLFICLLIMTISFLPVFALDGRAALLFTPLALTKTLSMAAAAVLAITLVPVLMGWWIRGKVLDEQQHKLSLGLSRLYRPILQMSLNSPKVSIVIAILICGSAYWPLSQLQSEFMPEIREGDLMYMPTTQPGISLQKASQLLQQTDRLIKSVPEVKSVLGKVGRAQTVTDPAPVTMLETIIQFKPKSEWRAGFNQQDIINDLDSRLQIPGLTNAWVQPIKTRIDMLSTGVKTPLALQISGFDQAELQTLATQVRTQLAKLDVEQHLFAEQPSSGNYLNIELKPQALREYGMTVSDLHVWINQAIGGQTFEQMFKAEERFAIKLRLAKAYRQTPEAIASLLIDTPSGAQVTLDTLASLNFTQGASLVKSENGLKTATLFISTQHNAQDYIQQATPLLKQVDLPARYFVTWLGDYQQQQAVTQKLLWIVPVVLLLIYMLLYLALQSHKQSWIVLSVLPFALTGSLWFIYWMEFAISLAVIIGMIALAGVAAEFALVMLLYLNQARKNPDTSPLLNSDSSLNSGDSKALIMQGALQRIRPKVMTVATLLLSLYPMFIGQEVGYEVMQRIAAPMLGGMILAPLASLLLVPVLYNLIKPKVL</sequence>
<dbReference type="GO" id="GO:0042910">
    <property type="term" value="F:xenobiotic transmembrane transporter activity"/>
    <property type="evidence" value="ECO:0007669"/>
    <property type="project" value="TreeGrafter"/>
</dbReference>
<accession>A0A2S0VX47</accession>
<dbReference type="PANTHER" id="PTHR32063">
    <property type="match status" value="1"/>
</dbReference>
<comment type="similarity">
    <text evidence="2">Belongs to the resistance-nodulation-cell division (RND) (TC 2.A.6) family.</text>
</comment>
<dbReference type="Gene3D" id="3.30.2090.10">
    <property type="entry name" value="Multidrug efflux transporter AcrB TolC docking domain, DN and DC subdomains"/>
    <property type="match status" value="2"/>
</dbReference>
<feature type="transmembrane region" description="Helical" evidence="8">
    <location>
        <begin position="389"/>
        <end position="410"/>
    </location>
</feature>
<dbReference type="Gene3D" id="3.30.70.1320">
    <property type="entry name" value="Multidrug efflux transporter AcrB pore domain like"/>
    <property type="match status" value="1"/>
</dbReference>
<dbReference type="OrthoDB" id="9758757at2"/>
<comment type="subcellular location">
    <subcellularLocation>
        <location evidence="1">Cell membrane</location>
        <topology evidence="1">Multi-pass membrane protein</topology>
    </subcellularLocation>
</comment>
<dbReference type="Pfam" id="PF00873">
    <property type="entry name" value="ACR_tran"/>
    <property type="match status" value="1"/>
</dbReference>
<feature type="transmembrane region" description="Helical" evidence="8">
    <location>
        <begin position="980"/>
        <end position="999"/>
    </location>
</feature>
<dbReference type="Gene3D" id="3.30.70.1440">
    <property type="entry name" value="Multidrug efflux transporter AcrB pore domain"/>
    <property type="match status" value="1"/>
</dbReference>
<dbReference type="GO" id="GO:0005886">
    <property type="term" value="C:plasma membrane"/>
    <property type="evidence" value="ECO:0007669"/>
    <property type="project" value="UniProtKB-SubCell"/>
</dbReference>
<dbReference type="InterPro" id="IPR027463">
    <property type="entry name" value="AcrB_DN_DC_subdom"/>
</dbReference>
<gene>
    <name evidence="9" type="ORF">C2869_21250</name>
</gene>
<keyword evidence="6 8" id="KW-1133">Transmembrane helix</keyword>
<feature type="transmembrane region" description="Helical" evidence="8">
    <location>
        <begin position="1011"/>
        <end position="1037"/>
    </location>
</feature>
<dbReference type="Gene3D" id="3.30.70.1430">
    <property type="entry name" value="Multidrug efflux transporter AcrB pore domain"/>
    <property type="match status" value="2"/>
</dbReference>
<keyword evidence="7 8" id="KW-0472">Membrane</keyword>
<dbReference type="Proteomes" id="UP000244441">
    <property type="component" value="Chromosome"/>
</dbReference>
<protein>
    <submittedName>
        <fullName evidence="9">CusA/CzcA family heavy metal efflux RND transporter</fullName>
    </submittedName>
</protein>
<dbReference type="SUPFAM" id="SSF82866">
    <property type="entry name" value="Multidrug efflux transporter AcrB transmembrane domain"/>
    <property type="match status" value="2"/>
</dbReference>
<evidence type="ECO:0000256" key="7">
    <source>
        <dbReference type="ARBA" id="ARBA00023136"/>
    </source>
</evidence>
<dbReference type="PANTHER" id="PTHR32063:SF19">
    <property type="entry name" value="CATION EFFLUX SYSTEM PROTEIN CUSA"/>
    <property type="match status" value="1"/>
</dbReference>
<keyword evidence="10" id="KW-1185">Reference proteome</keyword>
<dbReference type="SUPFAM" id="SSF82714">
    <property type="entry name" value="Multidrug efflux transporter AcrB TolC docking domain, DN and DC subdomains"/>
    <property type="match status" value="2"/>
</dbReference>
<evidence type="ECO:0000256" key="2">
    <source>
        <dbReference type="ARBA" id="ARBA00010942"/>
    </source>
</evidence>
<evidence type="ECO:0000256" key="1">
    <source>
        <dbReference type="ARBA" id="ARBA00004651"/>
    </source>
</evidence>
<feature type="transmembrane region" description="Helical" evidence="8">
    <location>
        <begin position="341"/>
        <end position="357"/>
    </location>
</feature>
<dbReference type="AlphaFoldDB" id="A0A2S0VX47"/>
<dbReference type="NCBIfam" id="TIGR00914">
    <property type="entry name" value="2A0601"/>
    <property type="match status" value="1"/>
</dbReference>
<evidence type="ECO:0000256" key="4">
    <source>
        <dbReference type="ARBA" id="ARBA00022475"/>
    </source>
</evidence>
<keyword evidence="3" id="KW-0813">Transport</keyword>
<dbReference type="EMBL" id="CP026604">
    <property type="protein sequence ID" value="AWB68768.1"/>
    <property type="molecule type" value="Genomic_DNA"/>
</dbReference>
<feature type="transmembrane region" description="Helical" evidence="8">
    <location>
        <begin position="484"/>
        <end position="503"/>
    </location>
</feature>
<dbReference type="InterPro" id="IPR004763">
    <property type="entry name" value="CusA-like"/>
</dbReference>
<name>A0A2S0VX47_9ALTE</name>
<evidence type="ECO:0000256" key="5">
    <source>
        <dbReference type="ARBA" id="ARBA00022692"/>
    </source>
</evidence>
<feature type="transmembrane region" description="Helical" evidence="8">
    <location>
        <begin position="918"/>
        <end position="944"/>
    </location>
</feature>
<keyword evidence="4" id="KW-1003">Cell membrane</keyword>
<feature type="transmembrane region" description="Helical" evidence="8">
    <location>
        <begin position="536"/>
        <end position="552"/>
    </location>
</feature>
<feature type="transmembrane region" description="Helical" evidence="8">
    <location>
        <begin position="868"/>
        <end position="887"/>
    </location>
</feature>
<dbReference type="GO" id="GO:0008324">
    <property type="term" value="F:monoatomic cation transmembrane transporter activity"/>
    <property type="evidence" value="ECO:0007669"/>
    <property type="project" value="InterPro"/>
</dbReference>